<evidence type="ECO:0000256" key="3">
    <source>
        <dbReference type="ARBA" id="ARBA00022801"/>
    </source>
</evidence>
<evidence type="ECO:0000256" key="2">
    <source>
        <dbReference type="ARBA" id="ARBA00022723"/>
    </source>
</evidence>
<name>A0A315Z714_SEDFL</name>
<keyword evidence="5" id="KW-0170">Cobalt</keyword>
<evidence type="ECO:0000259" key="6">
    <source>
        <dbReference type="Pfam" id="PF07687"/>
    </source>
</evidence>
<dbReference type="Pfam" id="PF07687">
    <property type="entry name" value="M20_dimer"/>
    <property type="match status" value="1"/>
</dbReference>
<dbReference type="InterPro" id="IPR002933">
    <property type="entry name" value="Peptidase_M20"/>
</dbReference>
<evidence type="ECO:0000256" key="1">
    <source>
        <dbReference type="ARBA" id="ARBA00001947"/>
    </source>
</evidence>
<dbReference type="Gene3D" id="3.30.70.360">
    <property type="match status" value="1"/>
</dbReference>
<gene>
    <name evidence="7" type="ORF">BC781_106232</name>
</gene>
<dbReference type="PANTHER" id="PTHR43808:SF31">
    <property type="entry name" value="N-ACETYL-L-CITRULLINE DEACETYLASE"/>
    <property type="match status" value="1"/>
</dbReference>
<proteinExistence type="predicted"/>
<dbReference type="InterPro" id="IPR001261">
    <property type="entry name" value="ArgE/DapE_CS"/>
</dbReference>
<dbReference type="SUPFAM" id="SSF53187">
    <property type="entry name" value="Zn-dependent exopeptidases"/>
    <property type="match status" value="1"/>
</dbReference>
<dbReference type="GO" id="GO:0006526">
    <property type="term" value="P:L-arginine biosynthetic process"/>
    <property type="evidence" value="ECO:0007669"/>
    <property type="project" value="TreeGrafter"/>
</dbReference>
<evidence type="ECO:0000313" key="7">
    <source>
        <dbReference type="EMBL" id="PWJ39331.1"/>
    </source>
</evidence>
<comment type="cofactor">
    <cofactor evidence="1">
        <name>Zn(2+)</name>
        <dbReference type="ChEBI" id="CHEBI:29105"/>
    </cofactor>
</comment>
<sequence length="364" mass="40612">MNALNNNTMKTTSIYSDAVTLLKQLIETQSFSREEVDTAALLKEFWNELSIPYEEKGFNIWVKNKFFSSDKPSILLNSHHDTVKPNKDWTKDPFVALEEDEKLFGLGSNDAGGALVSLMATFRYFYDRADLPFNLIMAATAEEEISGKNGIASIWDDLGEIDLAIVGEPTEMHLAIAEKGLMVIDMTAKGKSGHAARDEGVNAISIAMKDIQWFHSYHFAQESDYLGPVKMSVTVINAGTQHNVVPSECHFTVDVRTTDAYSNEETLEIIKTHVKSEANARSTRLNPSSISADHPIVKAGLEMGRETFGSPTLSDQSLMPVQSLKMGPGRSQRSHQADEFIYLKEIEEGIQIYTELLERYAHTH</sequence>
<dbReference type="Proteomes" id="UP000245535">
    <property type="component" value="Unassembled WGS sequence"/>
</dbReference>
<dbReference type="PANTHER" id="PTHR43808">
    <property type="entry name" value="ACETYLORNITHINE DEACETYLASE"/>
    <property type="match status" value="1"/>
</dbReference>
<evidence type="ECO:0000313" key="8">
    <source>
        <dbReference type="Proteomes" id="UP000245535"/>
    </source>
</evidence>
<evidence type="ECO:0000256" key="4">
    <source>
        <dbReference type="ARBA" id="ARBA00022833"/>
    </source>
</evidence>
<dbReference type="GO" id="GO:0046872">
    <property type="term" value="F:metal ion binding"/>
    <property type="evidence" value="ECO:0007669"/>
    <property type="project" value="UniProtKB-KW"/>
</dbReference>
<dbReference type="Gene3D" id="3.40.630.10">
    <property type="entry name" value="Zn peptidases"/>
    <property type="match status" value="1"/>
</dbReference>
<dbReference type="GO" id="GO:0008777">
    <property type="term" value="F:acetylornithine deacetylase activity"/>
    <property type="evidence" value="ECO:0007669"/>
    <property type="project" value="TreeGrafter"/>
</dbReference>
<dbReference type="InterPro" id="IPR011650">
    <property type="entry name" value="Peptidase_M20_dimer"/>
</dbReference>
<keyword evidence="2" id="KW-0479">Metal-binding</keyword>
<dbReference type="Pfam" id="PF01546">
    <property type="entry name" value="Peptidase_M20"/>
    <property type="match status" value="1"/>
</dbReference>
<keyword evidence="4" id="KW-0862">Zinc</keyword>
<reference evidence="7 8" key="1">
    <citation type="submission" date="2018-03" db="EMBL/GenBank/DDBJ databases">
        <title>Genomic Encyclopedia of Archaeal and Bacterial Type Strains, Phase II (KMG-II): from individual species to whole genera.</title>
        <authorList>
            <person name="Goeker M."/>
        </authorList>
    </citation>
    <scope>NUCLEOTIDE SEQUENCE [LARGE SCALE GENOMIC DNA]</scope>
    <source>
        <strain evidence="7 8">DSM 28229</strain>
    </source>
</reference>
<evidence type="ECO:0000256" key="5">
    <source>
        <dbReference type="ARBA" id="ARBA00023285"/>
    </source>
</evidence>
<dbReference type="SUPFAM" id="SSF55031">
    <property type="entry name" value="Bacterial exopeptidase dimerisation domain"/>
    <property type="match status" value="1"/>
</dbReference>
<accession>A0A315Z714</accession>
<organism evidence="7 8">
    <name type="scientific">Sediminitomix flava</name>
    <dbReference type="NCBI Taxonomy" id="379075"/>
    <lineage>
        <taxon>Bacteria</taxon>
        <taxon>Pseudomonadati</taxon>
        <taxon>Bacteroidota</taxon>
        <taxon>Cytophagia</taxon>
        <taxon>Cytophagales</taxon>
        <taxon>Flammeovirgaceae</taxon>
        <taxon>Sediminitomix</taxon>
    </lineage>
</organism>
<protein>
    <submittedName>
        <fullName evidence="7">Acetylornithine deacetylase</fullName>
    </submittedName>
</protein>
<dbReference type="AlphaFoldDB" id="A0A315Z714"/>
<dbReference type="OrthoDB" id="9792335at2"/>
<dbReference type="EMBL" id="QGDO01000006">
    <property type="protein sequence ID" value="PWJ39331.1"/>
    <property type="molecule type" value="Genomic_DNA"/>
</dbReference>
<dbReference type="CDD" id="cd05651">
    <property type="entry name" value="M20_ArgE_DapE-like"/>
    <property type="match status" value="1"/>
</dbReference>
<keyword evidence="3" id="KW-0378">Hydrolase</keyword>
<dbReference type="PROSITE" id="PS00758">
    <property type="entry name" value="ARGE_DAPE_CPG2_1"/>
    <property type="match status" value="1"/>
</dbReference>
<feature type="domain" description="Peptidase M20 dimerisation" evidence="6">
    <location>
        <begin position="176"/>
        <end position="279"/>
    </location>
</feature>
<keyword evidence="8" id="KW-1185">Reference proteome</keyword>
<dbReference type="InterPro" id="IPR036264">
    <property type="entry name" value="Bact_exopeptidase_dim_dom"/>
</dbReference>
<dbReference type="InterPro" id="IPR050072">
    <property type="entry name" value="Peptidase_M20A"/>
</dbReference>
<comment type="caution">
    <text evidence="7">The sequence shown here is derived from an EMBL/GenBank/DDBJ whole genome shotgun (WGS) entry which is preliminary data.</text>
</comment>